<evidence type="ECO:0000313" key="4">
    <source>
        <dbReference type="Proteomes" id="UP000305067"/>
    </source>
</evidence>
<accession>A0A5C3QW56</accession>
<reference evidence="3 4" key="1">
    <citation type="journal article" date="2019" name="Nat. Ecol. Evol.">
        <title>Megaphylogeny resolves global patterns of mushroom evolution.</title>
        <authorList>
            <person name="Varga T."/>
            <person name="Krizsan K."/>
            <person name="Foldi C."/>
            <person name="Dima B."/>
            <person name="Sanchez-Garcia M."/>
            <person name="Sanchez-Ramirez S."/>
            <person name="Szollosi G.J."/>
            <person name="Szarkandi J.G."/>
            <person name="Papp V."/>
            <person name="Albert L."/>
            <person name="Andreopoulos W."/>
            <person name="Angelini C."/>
            <person name="Antonin V."/>
            <person name="Barry K.W."/>
            <person name="Bougher N.L."/>
            <person name="Buchanan P."/>
            <person name="Buyck B."/>
            <person name="Bense V."/>
            <person name="Catcheside P."/>
            <person name="Chovatia M."/>
            <person name="Cooper J."/>
            <person name="Damon W."/>
            <person name="Desjardin D."/>
            <person name="Finy P."/>
            <person name="Geml J."/>
            <person name="Haridas S."/>
            <person name="Hughes K."/>
            <person name="Justo A."/>
            <person name="Karasinski D."/>
            <person name="Kautmanova I."/>
            <person name="Kiss B."/>
            <person name="Kocsube S."/>
            <person name="Kotiranta H."/>
            <person name="LaButti K.M."/>
            <person name="Lechner B.E."/>
            <person name="Liimatainen K."/>
            <person name="Lipzen A."/>
            <person name="Lukacs Z."/>
            <person name="Mihaltcheva S."/>
            <person name="Morgado L.N."/>
            <person name="Niskanen T."/>
            <person name="Noordeloos M.E."/>
            <person name="Ohm R.A."/>
            <person name="Ortiz-Santana B."/>
            <person name="Ovrebo C."/>
            <person name="Racz N."/>
            <person name="Riley R."/>
            <person name="Savchenko A."/>
            <person name="Shiryaev A."/>
            <person name="Soop K."/>
            <person name="Spirin V."/>
            <person name="Szebenyi C."/>
            <person name="Tomsovsky M."/>
            <person name="Tulloss R.E."/>
            <person name="Uehling J."/>
            <person name="Grigoriev I.V."/>
            <person name="Vagvolgyi C."/>
            <person name="Papp T."/>
            <person name="Martin F.M."/>
            <person name="Miettinen O."/>
            <person name="Hibbett D.S."/>
            <person name="Nagy L.G."/>
        </authorList>
    </citation>
    <scope>NUCLEOTIDE SEQUENCE [LARGE SCALE GENOMIC DNA]</scope>
    <source>
        <strain evidence="3 4">CBS 309.79</strain>
    </source>
</reference>
<protein>
    <recommendedName>
        <fullName evidence="2">F-box domain-containing protein</fullName>
    </recommendedName>
</protein>
<dbReference type="EMBL" id="ML178816">
    <property type="protein sequence ID" value="TFL05567.1"/>
    <property type="molecule type" value="Genomic_DNA"/>
</dbReference>
<dbReference type="OrthoDB" id="2269034at2759"/>
<dbReference type="Pfam" id="PF12937">
    <property type="entry name" value="F-box-like"/>
    <property type="match status" value="1"/>
</dbReference>
<evidence type="ECO:0000313" key="3">
    <source>
        <dbReference type="EMBL" id="TFL05567.1"/>
    </source>
</evidence>
<name>A0A5C3QW56_9AGAR</name>
<dbReference type="AlphaFoldDB" id="A0A5C3QW56"/>
<dbReference type="InterPro" id="IPR001810">
    <property type="entry name" value="F-box_dom"/>
</dbReference>
<dbReference type="InterPro" id="IPR036047">
    <property type="entry name" value="F-box-like_dom_sf"/>
</dbReference>
<dbReference type="Proteomes" id="UP000305067">
    <property type="component" value="Unassembled WGS sequence"/>
</dbReference>
<dbReference type="Gene3D" id="3.80.10.10">
    <property type="entry name" value="Ribonuclease Inhibitor"/>
    <property type="match status" value="1"/>
</dbReference>
<organism evidence="3 4">
    <name type="scientific">Pterulicium gracile</name>
    <dbReference type="NCBI Taxonomy" id="1884261"/>
    <lineage>
        <taxon>Eukaryota</taxon>
        <taxon>Fungi</taxon>
        <taxon>Dikarya</taxon>
        <taxon>Basidiomycota</taxon>
        <taxon>Agaricomycotina</taxon>
        <taxon>Agaricomycetes</taxon>
        <taxon>Agaricomycetidae</taxon>
        <taxon>Agaricales</taxon>
        <taxon>Pleurotineae</taxon>
        <taxon>Pterulaceae</taxon>
        <taxon>Pterulicium</taxon>
    </lineage>
</organism>
<gene>
    <name evidence="3" type="ORF">BDV98DRAFT_600933</name>
</gene>
<dbReference type="SUPFAM" id="SSF52047">
    <property type="entry name" value="RNI-like"/>
    <property type="match status" value="1"/>
</dbReference>
<feature type="compositionally biased region" description="Low complexity" evidence="1">
    <location>
        <begin position="584"/>
        <end position="593"/>
    </location>
</feature>
<evidence type="ECO:0000259" key="2">
    <source>
        <dbReference type="Pfam" id="PF12937"/>
    </source>
</evidence>
<proteinExistence type="predicted"/>
<dbReference type="SUPFAM" id="SSF81383">
    <property type="entry name" value="F-box domain"/>
    <property type="match status" value="1"/>
</dbReference>
<feature type="compositionally biased region" description="Acidic residues" evidence="1">
    <location>
        <begin position="568"/>
        <end position="583"/>
    </location>
</feature>
<evidence type="ECO:0000256" key="1">
    <source>
        <dbReference type="SAM" id="MobiDB-lite"/>
    </source>
</evidence>
<keyword evidence="4" id="KW-1185">Reference proteome</keyword>
<sequence>MVCESESTPVDITTVECACCGLTKINVFEGVPREDVGPLNSSLPPHQLMAMQRAEKHDRLRLRELDIAIERLKKIHNDVSASHHYHRSWSSPINRAPDDILFSIFSQLVLPRDATLWSITAVCRRWRTLGVGHPQLWTQVTYGYTNHTLAMHRSSLQLERSQSQMLHLNWKSAPKNSHGQAKDGATHKNEAAAFDTLLRHAHRFKSIYGFFDCNDTIKVKENTVGFVNLETLGIFYRSQLVFWADGPLFEEPALFSQASNVTAVALQHMAVGKSILPNLANLRYLKLNGMKSTPVDLLDFLSSTPNLIELHLLQFLFFDWYSDGEIHAPSADRMVTLSHLIALILSFTNQAEKYDLDHYQLRKQPLQIALAHLHAPNLEILTLDSIGGTLAPQAAEYDVGQTLRFLQKSNALKLKQLIIRRPTLSASRKLAHLLAALPALEHLVIDMRDTGTTAEIVVKVLISALTPPSSSTTRRRQRFMVPQLQHLSLTRTEFSLAQLTAMILSRLRAGQRGLQRVSLCQSICAVSSDLELADWGDDMRKQHGLIVDADPPYDLEVPEDERKNTIADGEEDDWERQESDTDSEGSVSDVGSS</sequence>
<feature type="region of interest" description="Disordered" evidence="1">
    <location>
        <begin position="547"/>
        <end position="593"/>
    </location>
</feature>
<dbReference type="InterPro" id="IPR032675">
    <property type="entry name" value="LRR_dom_sf"/>
</dbReference>
<dbReference type="Gene3D" id="1.20.1280.50">
    <property type="match status" value="1"/>
</dbReference>
<feature type="domain" description="F-box" evidence="2">
    <location>
        <begin position="97"/>
        <end position="140"/>
    </location>
</feature>